<dbReference type="InterPro" id="IPR039552">
    <property type="entry name" value="IS66_C"/>
</dbReference>
<protein>
    <submittedName>
        <fullName evidence="6">IS66 family transposase</fullName>
    </submittedName>
</protein>
<evidence type="ECO:0000313" key="6">
    <source>
        <dbReference type="EMBL" id="QUN34503.1"/>
    </source>
</evidence>
<dbReference type="InterPro" id="IPR004291">
    <property type="entry name" value="Transposase_IS66_central"/>
</dbReference>
<dbReference type="Proteomes" id="UP000679373">
    <property type="component" value="Chromosome"/>
</dbReference>
<dbReference type="PANTHER" id="PTHR33678:SF1">
    <property type="entry name" value="BLL1576 PROTEIN"/>
    <property type="match status" value="1"/>
</dbReference>
<keyword evidence="7" id="KW-1185">Reference proteome</keyword>
<feature type="domain" description="Transposase TnpC homeodomain" evidence="4">
    <location>
        <begin position="42"/>
        <end position="113"/>
    </location>
</feature>
<proteinExistence type="predicted"/>
<dbReference type="RefSeq" id="WP_172462676.1">
    <property type="nucleotide sequence ID" value="NZ_BKAK01000093.1"/>
</dbReference>
<feature type="domain" description="Transposase IS66 C-terminal" evidence="5">
    <location>
        <begin position="482"/>
        <end position="522"/>
    </location>
</feature>
<reference evidence="6" key="1">
    <citation type="submission" date="2021-04" db="EMBL/GenBank/DDBJ databases">
        <title>Complete genome sequence of the type strain Clostridium beijerinckii NRRL B-598.</title>
        <authorList>
            <person name="Sedlar K."/>
            <person name="Branska B."/>
            <person name="Bezdicek M."/>
            <person name="Nykrynova M."/>
            <person name="Lengerova M."/>
            <person name="Skutkova H."/>
            <person name="Patakova P."/>
        </authorList>
    </citation>
    <scope>NUCLEOTIDE SEQUENCE</scope>
    <source>
        <strain evidence="6">DSM 791</strain>
    </source>
</reference>
<dbReference type="InterPro" id="IPR052344">
    <property type="entry name" value="Transposase-related"/>
</dbReference>
<evidence type="ECO:0000259" key="3">
    <source>
        <dbReference type="Pfam" id="PF13005"/>
    </source>
</evidence>
<dbReference type="InterPro" id="IPR024463">
    <property type="entry name" value="Transposase_TnpC_homeodom"/>
</dbReference>
<dbReference type="Pfam" id="PF13007">
    <property type="entry name" value="LZ_Tnp_IS66"/>
    <property type="match status" value="1"/>
</dbReference>
<gene>
    <name evidence="6" type="ORF">KEC93_21660</name>
</gene>
<feature type="domain" description="Transposase IS66 zinc-finger binding" evidence="3">
    <location>
        <begin position="122"/>
        <end position="165"/>
    </location>
</feature>
<organism evidence="6 7">
    <name type="scientific">Clostridium beijerinckii</name>
    <name type="common">Clostridium MP</name>
    <dbReference type="NCBI Taxonomy" id="1520"/>
    <lineage>
        <taxon>Bacteria</taxon>
        <taxon>Bacillati</taxon>
        <taxon>Bacillota</taxon>
        <taxon>Clostridia</taxon>
        <taxon>Eubacteriales</taxon>
        <taxon>Clostridiaceae</taxon>
        <taxon>Clostridium</taxon>
    </lineage>
</organism>
<evidence type="ECO:0000259" key="2">
    <source>
        <dbReference type="Pfam" id="PF03050"/>
    </source>
</evidence>
<dbReference type="Pfam" id="PF13005">
    <property type="entry name" value="zf-IS66"/>
    <property type="match status" value="1"/>
</dbReference>
<dbReference type="AlphaFoldDB" id="A0AB74VDH5"/>
<dbReference type="Pfam" id="PF13817">
    <property type="entry name" value="DDE_Tnp_IS66_C"/>
    <property type="match status" value="1"/>
</dbReference>
<feature type="coiled-coil region" evidence="1">
    <location>
        <begin position="18"/>
        <end position="52"/>
    </location>
</feature>
<dbReference type="Pfam" id="PF03050">
    <property type="entry name" value="DDE_Tnp_IS66"/>
    <property type="match status" value="1"/>
</dbReference>
<feature type="domain" description="Transposase IS66 central" evidence="2">
    <location>
        <begin position="185"/>
        <end position="475"/>
    </location>
</feature>
<evidence type="ECO:0000259" key="5">
    <source>
        <dbReference type="Pfam" id="PF13817"/>
    </source>
</evidence>
<dbReference type="InterPro" id="IPR024474">
    <property type="entry name" value="Znf_dom_IS66"/>
</dbReference>
<evidence type="ECO:0000313" key="7">
    <source>
        <dbReference type="Proteomes" id="UP000679373"/>
    </source>
</evidence>
<name>A0AB74VDH5_CLOBE</name>
<accession>A0AB74VDH5</accession>
<dbReference type="PANTHER" id="PTHR33678">
    <property type="entry name" value="BLL1576 PROTEIN"/>
    <property type="match status" value="1"/>
</dbReference>
<evidence type="ECO:0000259" key="4">
    <source>
        <dbReference type="Pfam" id="PF13007"/>
    </source>
</evidence>
<dbReference type="NCBIfam" id="NF033517">
    <property type="entry name" value="transpos_IS66"/>
    <property type="match status" value="1"/>
</dbReference>
<dbReference type="EMBL" id="CP073653">
    <property type="protein sequence ID" value="QUN34503.1"/>
    <property type="molecule type" value="Genomic_DNA"/>
</dbReference>
<evidence type="ECO:0000256" key="1">
    <source>
        <dbReference type="SAM" id="Coils"/>
    </source>
</evidence>
<keyword evidence="1" id="KW-0175">Coiled coil</keyword>
<sequence length="536" mass="62057">MDILDLEDQLDEKTKLLIYKMEEQIESKDKEIDNLKKESAFLKGQILNKNRKIFGQSSEQVDSRQISLFNDAEKNSDLKINEPLIEEITYTRKKSSSHLGKKDNLSGLDRVTIEHKLDESEAVCDRCGNNLVVIGKKSKEILKYKPAELYIEEHISYTYACKNCEADADKTNIISAKIPNTFLYKSMASNELLAHVVSMKYQYAMPLYRMESYFKMMDVNLSSQTLSNWIIGCANELQPVFDYMKEDLLKRNYIHADETYVKVIEENGKDSNSKRFMWLYRSGGIENPVILYDYQKTRSGSCAEEFLEGFSGYLQTDGYDGYNKVKNIKSLYCMAHIRRKFFEIISLLSPEALKQSHALEGFNYCEQLYEIEKELREQYIDSDNYYDERHAIRLKKSLPILKKFQEYVDVEIVNALPKSHLGKALAYAQKLLPYTRTFLTNGCLEIDNNSAERAIKPFVIGRKNWMFSKTAKGAKSSALLYSIVETAKANGLAVEKYLVYLFEMLANAEFKERDILEKCMPWAESTPDELHIKISK</sequence>